<accession>A0A8S3ZE99</accession>
<gene>
    <name evidence="3" type="ORF">CUNI_LOCUS13331</name>
</gene>
<reference evidence="3" key="1">
    <citation type="submission" date="2021-04" db="EMBL/GenBank/DDBJ databases">
        <authorList>
            <consortium name="Molecular Ecology Group"/>
        </authorList>
    </citation>
    <scope>NUCLEOTIDE SEQUENCE</scope>
</reference>
<comment type="function">
    <text evidence="1">PPIases accelerate the folding of proteins. It catalyzes the cis-trans isomerization of proline imidic peptide bonds in oligopeptides.</text>
</comment>
<dbReference type="PANTHER" id="PTHR11071">
    <property type="entry name" value="PEPTIDYL-PROLYL CIS-TRANS ISOMERASE"/>
    <property type="match status" value="1"/>
</dbReference>
<name>A0A8S3ZE99_9EUPU</name>
<keyword evidence="4" id="KW-1185">Reference proteome</keyword>
<dbReference type="InterPro" id="IPR002130">
    <property type="entry name" value="Cyclophilin-type_PPIase_dom"/>
</dbReference>
<keyword evidence="1" id="KW-0732">Signal</keyword>
<dbReference type="GO" id="GO:0005737">
    <property type="term" value="C:cytoplasm"/>
    <property type="evidence" value="ECO:0007669"/>
    <property type="project" value="TreeGrafter"/>
</dbReference>
<dbReference type="GO" id="GO:0006457">
    <property type="term" value="P:protein folding"/>
    <property type="evidence" value="ECO:0007669"/>
    <property type="project" value="TreeGrafter"/>
</dbReference>
<dbReference type="PRINTS" id="PR00153">
    <property type="entry name" value="CSAPPISMRASE"/>
</dbReference>
<evidence type="ECO:0000259" key="2">
    <source>
        <dbReference type="PROSITE" id="PS50072"/>
    </source>
</evidence>
<dbReference type="GO" id="GO:0016018">
    <property type="term" value="F:cyclosporin A binding"/>
    <property type="evidence" value="ECO:0007669"/>
    <property type="project" value="TreeGrafter"/>
</dbReference>
<feature type="domain" description="PPIase cyclophilin-type" evidence="2">
    <location>
        <begin position="49"/>
        <end position="213"/>
    </location>
</feature>
<dbReference type="PROSITE" id="PS50072">
    <property type="entry name" value="CSA_PPIASE_2"/>
    <property type="match status" value="1"/>
</dbReference>
<keyword evidence="1" id="KW-0697">Rotamase</keyword>
<dbReference type="Gene3D" id="2.40.100.10">
    <property type="entry name" value="Cyclophilin-like"/>
    <property type="match status" value="1"/>
</dbReference>
<comment type="caution">
    <text evidence="3">The sequence shown here is derived from an EMBL/GenBank/DDBJ whole genome shotgun (WGS) entry which is preliminary data.</text>
</comment>
<evidence type="ECO:0000313" key="4">
    <source>
        <dbReference type="Proteomes" id="UP000678393"/>
    </source>
</evidence>
<dbReference type="Pfam" id="PF00160">
    <property type="entry name" value="Pro_isomerase"/>
    <property type="match status" value="1"/>
</dbReference>
<comment type="catalytic activity">
    <reaction evidence="1">
        <text>[protein]-peptidylproline (omega=180) = [protein]-peptidylproline (omega=0)</text>
        <dbReference type="Rhea" id="RHEA:16237"/>
        <dbReference type="Rhea" id="RHEA-COMP:10747"/>
        <dbReference type="Rhea" id="RHEA-COMP:10748"/>
        <dbReference type="ChEBI" id="CHEBI:83833"/>
        <dbReference type="ChEBI" id="CHEBI:83834"/>
        <dbReference type="EC" id="5.2.1.8"/>
    </reaction>
</comment>
<keyword evidence="1" id="KW-0413">Isomerase</keyword>
<proteinExistence type="inferred from homology"/>
<dbReference type="InterPro" id="IPR029000">
    <property type="entry name" value="Cyclophilin-like_dom_sf"/>
</dbReference>
<dbReference type="AlphaFoldDB" id="A0A8S3ZE99"/>
<protein>
    <recommendedName>
        <fullName evidence="1">Peptidyl-prolyl cis-trans isomerase</fullName>
        <shortName evidence="1">PPIase</shortName>
        <ecNumber evidence="1">5.2.1.8</ecNumber>
    </recommendedName>
</protein>
<organism evidence="3 4">
    <name type="scientific">Candidula unifasciata</name>
    <dbReference type="NCBI Taxonomy" id="100452"/>
    <lineage>
        <taxon>Eukaryota</taxon>
        <taxon>Metazoa</taxon>
        <taxon>Spiralia</taxon>
        <taxon>Lophotrochozoa</taxon>
        <taxon>Mollusca</taxon>
        <taxon>Gastropoda</taxon>
        <taxon>Heterobranchia</taxon>
        <taxon>Euthyneura</taxon>
        <taxon>Panpulmonata</taxon>
        <taxon>Eupulmonata</taxon>
        <taxon>Stylommatophora</taxon>
        <taxon>Helicina</taxon>
        <taxon>Helicoidea</taxon>
        <taxon>Geomitridae</taxon>
        <taxon>Candidula</taxon>
    </lineage>
</organism>
<feature type="chain" id="PRO_5035964992" description="Peptidyl-prolyl cis-trans isomerase" evidence="1">
    <location>
        <begin position="22"/>
        <end position="233"/>
    </location>
</feature>
<dbReference type="OrthoDB" id="408413at2759"/>
<evidence type="ECO:0000313" key="3">
    <source>
        <dbReference type="EMBL" id="CAG5127773.1"/>
    </source>
</evidence>
<evidence type="ECO:0000256" key="1">
    <source>
        <dbReference type="RuleBase" id="RU363019"/>
    </source>
</evidence>
<sequence>MKPFCLSLVAVVTTLALSVSAADKKSKVQWQSVRVNETVTAEATLDILVKNYDANGDLHGTLRIALFGETVPMTVLNFFSICNGIKRPSGELKYANTQCHRMIRDLNFQCGDTTTGDGSGGISMFGDTFNDENFQIGISEKGTLGMANRGPNSNGSQFFITFGSWQYLDNMHVGFGQVIGKESLEFLDKLAEIEVEDDGLTPKKKIKIVGCQAKDVKKYQLERRANVNDDKFS</sequence>
<dbReference type="SUPFAM" id="SSF50891">
    <property type="entry name" value="Cyclophilin-like"/>
    <property type="match status" value="1"/>
</dbReference>
<comment type="similarity">
    <text evidence="1">Belongs to the cyclophilin-type PPIase family.</text>
</comment>
<dbReference type="Proteomes" id="UP000678393">
    <property type="component" value="Unassembled WGS sequence"/>
</dbReference>
<dbReference type="PANTHER" id="PTHR11071:SF547">
    <property type="entry name" value="PEPTIDYL-PROLYL CIS-TRANS ISOMERASE"/>
    <property type="match status" value="1"/>
</dbReference>
<dbReference type="GO" id="GO:0003755">
    <property type="term" value="F:peptidyl-prolyl cis-trans isomerase activity"/>
    <property type="evidence" value="ECO:0007669"/>
    <property type="project" value="UniProtKB-UniRule"/>
</dbReference>
<dbReference type="EMBL" id="CAJHNH020002786">
    <property type="protein sequence ID" value="CAG5127773.1"/>
    <property type="molecule type" value="Genomic_DNA"/>
</dbReference>
<feature type="signal peptide" evidence="1">
    <location>
        <begin position="1"/>
        <end position="21"/>
    </location>
</feature>
<dbReference type="EC" id="5.2.1.8" evidence="1"/>